<evidence type="ECO:0000256" key="6">
    <source>
        <dbReference type="ARBA" id="ARBA00023118"/>
    </source>
</evidence>
<comment type="function">
    <text evidence="8">CRISPR (clustered regularly interspaced short palindromic repeat), is an adaptive immune system that provides protection against mobile genetic elements (viruses, transposable elements and conjugative plasmids). CRISPR clusters contain spacers, sequences complementary to antecedent mobile elements, and target invading nucleic acids. CRISPR clusters are transcribed and processed into CRISPR RNA (crRNA). Acts as a dsDNA endonuclease. Involved in the integration of spacer DNA into the CRISPR cassette.</text>
</comment>
<dbReference type="GO" id="GO:0043571">
    <property type="term" value="P:maintenance of CRISPR repeat elements"/>
    <property type="evidence" value="ECO:0007669"/>
    <property type="project" value="UniProtKB-UniRule"/>
</dbReference>
<dbReference type="InterPro" id="IPR050646">
    <property type="entry name" value="Cas1"/>
</dbReference>
<dbReference type="AlphaFoldDB" id="A0AAU7DTR3"/>
<dbReference type="GO" id="GO:0016787">
    <property type="term" value="F:hydrolase activity"/>
    <property type="evidence" value="ECO:0007669"/>
    <property type="project" value="UniProtKB-KW"/>
</dbReference>
<dbReference type="InterPro" id="IPR033641">
    <property type="entry name" value="Cas1_I-E"/>
</dbReference>
<dbReference type="InterPro" id="IPR019851">
    <property type="entry name" value="CRISPR-assoc_Cas1_ECOLI"/>
</dbReference>
<sequence length="304" mass="33082">MARIQDRLTFVYLQHASVSRDANAVTATDARGTVHIPAAQVSCLMLGPGTRITHQAMTLLGETGASVVWVGESGVRYYAGGEPLARSSKLLIAQAKLVSNEKSRIAVARQMYAMRFPGEDVSKDSMHQLRGKEGARVRKAYRDIAKLAGVEWAKREYTPGDFEAGTPINQALTAAHTALYGVVHAVVVALGAAPGLGFVHAGNSRSFVYDLADLYKTKTSVPVAFSVIKEGYDDLSTAVRRAMRDTFAKERTLETVVRDMKSLLLQDEEFPEEEQLADVVFLWDPLAKVASGANYDDGSGELTW</sequence>
<evidence type="ECO:0000256" key="7">
    <source>
        <dbReference type="ARBA" id="ARBA00023125"/>
    </source>
</evidence>
<evidence type="ECO:0000256" key="3">
    <source>
        <dbReference type="ARBA" id="ARBA00022759"/>
    </source>
</evidence>
<keyword evidence="4 8" id="KW-0378">Hydrolase</keyword>
<protein>
    <recommendedName>
        <fullName evidence="8">CRISPR-associated endonuclease Cas1</fullName>
        <ecNumber evidence="8">3.1.-.-</ecNumber>
    </recommendedName>
</protein>
<keyword evidence="7 8" id="KW-0238">DNA-binding</keyword>
<accession>A0AAU7DTR3</accession>
<dbReference type="HAMAP" id="MF_01470">
    <property type="entry name" value="Cas1"/>
    <property type="match status" value="1"/>
</dbReference>
<dbReference type="GO" id="GO:0046872">
    <property type="term" value="F:metal ion binding"/>
    <property type="evidence" value="ECO:0007669"/>
    <property type="project" value="UniProtKB-UniRule"/>
</dbReference>
<proteinExistence type="inferred from homology"/>
<comment type="subunit">
    <text evidence="8">Homodimer, forms a heterotetramer with a Cas2 homodimer.</text>
</comment>
<keyword evidence="2 8" id="KW-0479">Metal-binding</keyword>
<dbReference type="GO" id="GO:0051607">
    <property type="term" value="P:defense response to virus"/>
    <property type="evidence" value="ECO:0007669"/>
    <property type="project" value="UniProtKB-UniRule"/>
</dbReference>
<evidence type="ECO:0000313" key="9">
    <source>
        <dbReference type="EMBL" id="XBH21562.1"/>
    </source>
</evidence>
<keyword evidence="5 8" id="KW-0460">Magnesium</keyword>
<keyword evidence="8" id="KW-0464">Manganese</keyword>
<evidence type="ECO:0000256" key="5">
    <source>
        <dbReference type="ARBA" id="ARBA00022842"/>
    </source>
</evidence>
<evidence type="ECO:0000256" key="4">
    <source>
        <dbReference type="ARBA" id="ARBA00022801"/>
    </source>
</evidence>
<dbReference type="EC" id="3.1.-.-" evidence="8"/>
<dbReference type="GO" id="GO:0004520">
    <property type="term" value="F:DNA endonuclease activity"/>
    <property type="evidence" value="ECO:0007669"/>
    <property type="project" value="InterPro"/>
</dbReference>
<dbReference type="NCBIfam" id="TIGR03638">
    <property type="entry name" value="cas1_ECOLI"/>
    <property type="match status" value="1"/>
</dbReference>
<dbReference type="PANTHER" id="PTHR34353">
    <property type="entry name" value="CRISPR-ASSOCIATED ENDONUCLEASE CAS1 1"/>
    <property type="match status" value="1"/>
</dbReference>
<dbReference type="PANTHER" id="PTHR34353:SF3">
    <property type="entry name" value="CRISPR-ASSOCIATED ENDONUCLEASE CAS1"/>
    <property type="match status" value="1"/>
</dbReference>
<organism evidence="9">
    <name type="scientific">Jonesiaceae bacterium BS-20</name>
    <dbReference type="NCBI Taxonomy" id="3120821"/>
    <lineage>
        <taxon>Bacteria</taxon>
        <taxon>Bacillati</taxon>
        <taxon>Actinomycetota</taxon>
        <taxon>Actinomycetes</taxon>
        <taxon>Micrococcales</taxon>
        <taxon>Jonesiaceae</taxon>
    </lineage>
</organism>
<evidence type="ECO:0000256" key="8">
    <source>
        <dbReference type="HAMAP-Rule" id="MF_01470"/>
    </source>
</evidence>
<feature type="binding site" evidence="8">
    <location>
        <position position="213"/>
    </location>
    <ligand>
        <name>Mn(2+)</name>
        <dbReference type="ChEBI" id="CHEBI:29035"/>
    </ligand>
</feature>
<dbReference type="CDD" id="cd09719">
    <property type="entry name" value="Cas1_I-E"/>
    <property type="match status" value="1"/>
</dbReference>
<evidence type="ECO:0000256" key="1">
    <source>
        <dbReference type="ARBA" id="ARBA00022722"/>
    </source>
</evidence>
<dbReference type="InterPro" id="IPR042211">
    <property type="entry name" value="CRISPR-assoc_Cas1_N"/>
</dbReference>
<gene>
    <name evidence="9" type="primary">cas1e</name>
    <name evidence="8" type="synonym">cas1</name>
    <name evidence="9" type="ORF">V5R04_15355</name>
</gene>
<evidence type="ECO:0000256" key="2">
    <source>
        <dbReference type="ARBA" id="ARBA00022723"/>
    </source>
</evidence>
<dbReference type="GO" id="GO:0003677">
    <property type="term" value="F:DNA binding"/>
    <property type="evidence" value="ECO:0007669"/>
    <property type="project" value="UniProtKB-KW"/>
</dbReference>
<reference evidence="9" key="1">
    <citation type="submission" date="2024-02" db="EMBL/GenBank/DDBJ databases">
        <title>Tomenella chthoni gen. nov. sp. nov., a member of the family Jonesiaceae isolated from bat guano.</title>
        <authorList>
            <person name="Miller S.L."/>
            <person name="King J."/>
            <person name="Sankaranarayanan K."/>
            <person name="Lawson P.A."/>
        </authorList>
    </citation>
    <scope>NUCLEOTIDE SEQUENCE</scope>
    <source>
        <strain evidence="9">BS-20</strain>
    </source>
</reference>
<dbReference type="Gene3D" id="3.100.10.20">
    <property type="entry name" value="CRISPR-associated endonuclease Cas1, N-terminal domain"/>
    <property type="match status" value="1"/>
</dbReference>
<comment type="similarity">
    <text evidence="8">Belongs to the CRISPR-associated endonuclease Cas1 family.</text>
</comment>
<dbReference type="EMBL" id="CP146203">
    <property type="protein sequence ID" value="XBH21562.1"/>
    <property type="molecule type" value="Genomic_DNA"/>
</dbReference>
<dbReference type="InterPro" id="IPR002729">
    <property type="entry name" value="CRISPR-assoc_Cas1"/>
</dbReference>
<comment type="cofactor">
    <cofactor evidence="8">
        <name>Mg(2+)</name>
        <dbReference type="ChEBI" id="CHEBI:18420"/>
    </cofactor>
    <cofactor evidence="8">
        <name>Mn(2+)</name>
        <dbReference type="ChEBI" id="CHEBI:29035"/>
    </cofactor>
</comment>
<dbReference type="Pfam" id="PF01867">
    <property type="entry name" value="Cas_Cas1"/>
    <property type="match status" value="2"/>
</dbReference>
<name>A0AAU7DTR3_9MICO</name>
<keyword evidence="1 8" id="KW-0540">Nuclease</keyword>
<dbReference type="Gene3D" id="1.20.120.920">
    <property type="entry name" value="CRISPR-associated endonuclease Cas1, C-terminal domain"/>
    <property type="match status" value="1"/>
</dbReference>
<feature type="binding site" evidence="8">
    <location>
        <position position="133"/>
    </location>
    <ligand>
        <name>Mn(2+)</name>
        <dbReference type="ChEBI" id="CHEBI:29035"/>
    </ligand>
</feature>
<dbReference type="NCBIfam" id="TIGR00287">
    <property type="entry name" value="cas1"/>
    <property type="match status" value="1"/>
</dbReference>
<dbReference type="InterPro" id="IPR042206">
    <property type="entry name" value="CRISPR-assoc_Cas1_C"/>
</dbReference>
<keyword evidence="6 8" id="KW-0051">Antiviral defense</keyword>
<keyword evidence="3 8" id="KW-0255">Endonuclease</keyword>
<feature type="binding site" evidence="8">
    <location>
        <position position="200"/>
    </location>
    <ligand>
        <name>Mn(2+)</name>
        <dbReference type="ChEBI" id="CHEBI:29035"/>
    </ligand>
</feature>